<dbReference type="InterPro" id="IPR017850">
    <property type="entry name" value="Alkaline_phosphatase_core_sf"/>
</dbReference>
<accession>A0A381WGN3</accession>
<evidence type="ECO:0000313" key="4">
    <source>
        <dbReference type="EMBL" id="SVA51612.1"/>
    </source>
</evidence>
<dbReference type="Pfam" id="PF01663">
    <property type="entry name" value="Phosphodiest"/>
    <property type="match status" value="1"/>
</dbReference>
<dbReference type="PROSITE" id="PS51257">
    <property type="entry name" value="PROKAR_LIPOPROTEIN"/>
    <property type="match status" value="1"/>
</dbReference>
<dbReference type="InterPro" id="IPR026263">
    <property type="entry name" value="Alkaline_phosphatase_prok"/>
</dbReference>
<keyword evidence="1" id="KW-0597">Phosphoprotein</keyword>
<dbReference type="Gene3D" id="3.30.1360.150">
    <property type="match status" value="1"/>
</dbReference>
<gene>
    <name evidence="4" type="ORF">METZ01_LOCUS104466</name>
</gene>
<dbReference type="AlphaFoldDB" id="A0A381WGN3"/>
<dbReference type="GO" id="GO:0046872">
    <property type="term" value="F:metal ion binding"/>
    <property type="evidence" value="ECO:0007669"/>
    <property type="project" value="UniProtKB-KW"/>
</dbReference>
<keyword evidence="3" id="KW-0732">Signal</keyword>
<dbReference type="InterPro" id="IPR002591">
    <property type="entry name" value="Phosphodiest/P_Trfase"/>
</dbReference>
<keyword evidence="2" id="KW-0479">Metal-binding</keyword>
<dbReference type="SUPFAM" id="SSF53649">
    <property type="entry name" value="Alkaline phosphatase-like"/>
    <property type="match status" value="1"/>
</dbReference>
<dbReference type="PIRSF" id="PIRSF031924">
    <property type="entry name" value="Pi-irrepressible_AP"/>
    <property type="match status" value="1"/>
</dbReference>
<dbReference type="GO" id="GO:0004035">
    <property type="term" value="F:alkaline phosphatase activity"/>
    <property type="evidence" value="ECO:0007669"/>
    <property type="project" value="InterPro"/>
</dbReference>
<reference evidence="4" key="1">
    <citation type="submission" date="2018-05" db="EMBL/GenBank/DDBJ databases">
        <authorList>
            <person name="Lanie J.A."/>
            <person name="Ng W.-L."/>
            <person name="Kazmierczak K.M."/>
            <person name="Andrzejewski T.M."/>
            <person name="Davidsen T.M."/>
            <person name="Wayne K.J."/>
            <person name="Tettelin H."/>
            <person name="Glass J.I."/>
            <person name="Rusch D."/>
            <person name="Podicherti R."/>
            <person name="Tsui H.-C.T."/>
            <person name="Winkler M.E."/>
        </authorList>
    </citation>
    <scope>NUCLEOTIDE SEQUENCE</scope>
</reference>
<dbReference type="EMBL" id="UINC01011739">
    <property type="protein sequence ID" value="SVA51612.1"/>
    <property type="molecule type" value="Genomic_DNA"/>
</dbReference>
<dbReference type="PANTHER" id="PTHR10151">
    <property type="entry name" value="ECTONUCLEOTIDE PYROPHOSPHATASE/PHOSPHODIESTERASE"/>
    <property type="match status" value="1"/>
</dbReference>
<evidence type="ECO:0008006" key="5">
    <source>
        <dbReference type="Google" id="ProtNLM"/>
    </source>
</evidence>
<organism evidence="4">
    <name type="scientific">marine metagenome</name>
    <dbReference type="NCBI Taxonomy" id="408172"/>
    <lineage>
        <taxon>unclassified sequences</taxon>
        <taxon>metagenomes</taxon>
        <taxon>ecological metagenomes</taxon>
    </lineage>
</organism>
<evidence type="ECO:0000256" key="1">
    <source>
        <dbReference type="ARBA" id="ARBA00022553"/>
    </source>
</evidence>
<sequence>MKKLTMLSLAAFLLFSCAGQKFPDNPKLVVMIAVDMFPAEILQRIEPHLKGGLKWLLNHGIHYENAHQEHANTVTGTGHFSIGSGRYPGPSGVLGNSWYVRSLGKSVNCVEDSIAKPVGGKGNARSYRQIESNTVSDWAKSKHPDSKVYTVAAKDRAAILLGGENANLAIYYNYNGTFITSDYYMEELPGWLDDFNQSLNIYAYRDSVWNHSRKMELYHELATVDSFYGEVDAFNDDVYSPTLPKSLNSVALEKTGNYLVSMPWFDRIVMKIAESAIINEELGKDEIVDFLGIGFSTADWIGHNHGPNSHEVLDYFFRFDAYLMNFIKTLDDLVGLEDVVFVLSSDHGVIPLPEHLSSNGIESERLDHDGFNSRIKRIKEQLGDDIIYSGNGFYFPRHFTNDQKEDALQLIKKEMIGLNALGYIFSREEILLMKEINPFNRRLKHMIHPQMSPDVILVLREYFTSRAPLGTTHGTPYNYDTHVPLIFSHINIKPARISRPVATVDIAPTIGSLLNVSIPEDVDGNSLQEVSP</sequence>
<proteinExistence type="predicted"/>
<name>A0A381WGN3_9ZZZZ</name>
<protein>
    <recommendedName>
        <fullName evidence="5">Alkaline phosphatase family protein</fullName>
    </recommendedName>
</protein>
<dbReference type="PANTHER" id="PTHR10151:SF120">
    <property type="entry name" value="BIS(5'-ADENOSYL)-TRIPHOSPHATASE"/>
    <property type="match status" value="1"/>
</dbReference>
<evidence type="ECO:0000256" key="2">
    <source>
        <dbReference type="ARBA" id="ARBA00022723"/>
    </source>
</evidence>
<dbReference type="Gene3D" id="3.40.720.10">
    <property type="entry name" value="Alkaline Phosphatase, subunit A"/>
    <property type="match status" value="1"/>
</dbReference>
<evidence type="ECO:0000256" key="3">
    <source>
        <dbReference type="ARBA" id="ARBA00022729"/>
    </source>
</evidence>